<protein>
    <submittedName>
        <fullName evidence="2">Uncharacterized protein</fullName>
    </submittedName>
</protein>
<gene>
    <name evidence="2" type="ORF">ECC02_010516</name>
</gene>
<accession>A0A7J6XQ94</accession>
<dbReference type="EMBL" id="JABDHM010000184">
    <property type="protein sequence ID" value="KAF5216679.1"/>
    <property type="molecule type" value="Genomic_DNA"/>
</dbReference>
<sequence length="280" mass="31594">MAGSNPHSPKAPSTPLTGCAPPTSHPQHVEKTYRSLPISLLARAAAARPCACVRHSMSVWACVFGSAYTCRAAVRHKRVQRKAMTEKEADSTHANYSYHYTHTAREMSALNHNTSKRIKNKTKRGTTSAHTLIAPVKQITHTQGGRERSPTQCNGNKTKTVTVLRPCSQAGRRWCVWCKREHQRACMGVHAYIQWAHYVCASWGEVRARVHARGHTQRVSERRVCVRAVHGSLSLTLTRTPPQQRPHTQQEEKAKEGRWCGRPWCCCRCRQALSYHSFEL</sequence>
<dbReference type="AlphaFoldDB" id="A0A7J6XQ94"/>
<feature type="region of interest" description="Disordered" evidence="1">
    <location>
        <begin position="1"/>
        <end position="28"/>
    </location>
</feature>
<comment type="caution">
    <text evidence="2">The sequence shown here is derived from an EMBL/GenBank/DDBJ whole genome shotgun (WGS) entry which is preliminary data.</text>
</comment>
<evidence type="ECO:0000313" key="3">
    <source>
        <dbReference type="Proteomes" id="UP000583944"/>
    </source>
</evidence>
<evidence type="ECO:0000313" key="2">
    <source>
        <dbReference type="EMBL" id="KAF5216679.1"/>
    </source>
</evidence>
<organism evidence="2 3">
    <name type="scientific">Trypanosoma cruzi</name>
    <dbReference type="NCBI Taxonomy" id="5693"/>
    <lineage>
        <taxon>Eukaryota</taxon>
        <taxon>Discoba</taxon>
        <taxon>Euglenozoa</taxon>
        <taxon>Kinetoplastea</taxon>
        <taxon>Metakinetoplastina</taxon>
        <taxon>Trypanosomatida</taxon>
        <taxon>Trypanosomatidae</taxon>
        <taxon>Trypanosoma</taxon>
        <taxon>Schizotrypanum</taxon>
    </lineage>
</organism>
<proteinExistence type="predicted"/>
<dbReference type="Proteomes" id="UP000583944">
    <property type="component" value="Unassembled WGS sequence"/>
</dbReference>
<reference evidence="2 3" key="1">
    <citation type="journal article" date="2019" name="Genome Biol. Evol.">
        <title>Nanopore Sequencing Significantly Improves Genome Assembly of the Protozoan Parasite Trypanosoma cruzi.</title>
        <authorList>
            <person name="Diaz-Viraque F."/>
            <person name="Pita S."/>
            <person name="Greif G."/>
            <person name="de Souza R.C.M."/>
            <person name="Iraola G."/>
            <person name="Robello C."/>
        </authorList>
    </citation>
    <scope>NUCLEOTIDE SEQUENCE [LARGE SCALE GENOMIC DNA]</scope>
    <source>
        <strain evidence="2 3">Berenice</strain>
    </source>
</reference>
<name>A0A7J6XQ94_TRYCR</name>
<evidence type="ECO:0000256" key="1">
    <source>
        <dbReference type="SAM" id="MobiDB-lite"/>
    </source>
</evidence>
<dbReference type="VEuPathDB" id="TriTrypDB:ECC02_010516"/>